<dbReference type="PROSITE" id="PS50102">
    <property type="entry name" value="RRM"/>
    <property type="match status" value="1"/>
</dbReference>
<evidence type="ECO:0000313" key="7">
    <source>
        <dbReference type="Proteomes" id="UP000274922"/>
    </source>
</evidence>
<evidence type="ECO:0000256" key="1">
    <source>
        <dbReference type="ARBA" id="ARBA00022737"/>
    </source>
</evidence>
<evidence type="ECO:0000256" key="4">
    <source>
        <dbReference type="SAM" id="MobiDB-lite"/>
    </source>
</evidence>
<feature type="region of interest" description="Disordered" evidence="4">
    <location>
        <begin position="891"/>
        <end position="1006"/>
    </location>
</feature>
<feature type="compositionally biased region" description="Low complexity" evidence="4">
    <location>
        <begin position="99"/>
        <end position="119"/>
    </location>
</feature>
<accession>A0A4P9X0V8</accession>
<dbReference type="OrthoDB" id="266020at2759"/>
<feature type="region of interest" description="Disordered" evidence="4">
    <location>
        <begin position="803"/>
        <end position="822"/>
    </location>
</feature>
<feature type="compositionally biased region" description="Basic and acidic residues" evidence="4">
    <location>
        <begin position="127"/>
        <end position="140"/>
    </location>
</feature>
<proteinExistence type="predicted"/>
<dbReference type="CDD" id="cd00590">
    <property type="entry name" value="RRM_SF"/>
    <property type="match status" value="1"/>
</dbReference>
<feature type="compositionally biased region" description="Basic residues" evidence="4">
    <location>
        <begin position="411"/>
        <end position="420"/>
    </location>
</feature>
<evidence type="ECO:0000259" key="5">
    <source>
        <dbReference type="PROSITE" id="PS50102"/>
    </source>
</evidence>
<dbReference type="Proteomes" id="UP000274922">
    <property type="component" value="Unassembled WGS sequence"/>
</dbReference>
<feature type="region of interest" description="Disordered" evidence="4">
    <location>
        <begin position="1125"/>
        <end position="1224"/>
    </location>
</feature>
<feature type="compositionally biased region" description="Low complexity" evidence="4">
    <location>
        <begin position="684"/>
        <end position="700"/>
    </location>
</feature>
<reference evidence="7" key="1">
    <citation type="journal article" date="2018" name="Nat. Microbiol.">
        <title>Leveraging single-cell genomics to expand the fungal tree of life.</title>
        <authorList>
            <person name="Ahrendt S.R."/>
            <person name="Quandt C.A."/>
            <person name="Ciobanu D."/>
            <person name="Clum A."/>
            <person name="Salamov A."/>
            <person name="Andreopoulos B."/>
            <person name="Cheng J.F."/>
            <person name="Woyke T."/>
            <person name="Pelin A."/>
            <person name="Henrissat B."/>
            <person name="Reynolds N.K."/>
            <person name="Benny G.L."/>
            <person name="Smith M.E."/>
            <person name="James T.Y."/>
            <person name="Grigoriev I.V."/>
        </authorList>
    </citation>
    <scope>NUCLEOTIDE SEQUENCE [LARGE SCALE GENOMIC DNA]</scope>
    <source>
        <strain evidence="7">ATCC 52028</strain>
    </source>
</reference>
<keyword evidence="2 3" id="KW-0694">RNA-binding</keyword>
<feature type="compositionally biased region" description="Low complexity" evidence="4">
    <location>
        <begin position="337"/>
        <end position="349"/>
    </location>
</feature>
<feature type="compositionally biased region" description="Low complexity" evidence="4">
    <location>
        <begin position="809"/>
        <end position="822"/>
    </location>
</feature>
<organism evidence="6 7">
    <name type="scientific">Caulochytrium protostelioides</name>
    <dbReference type="NCBI Taxonomy" id="1555241"/>
    <lineage>
        <taxon>Eukaryota</taxon>
        <taxon>Fungi</taxon>
        <taxon>Fungi incertae sedis</taxon>
        <taxon>Chytridiomycota</taxon>
        <taxon>Chytridiomycota incertae sedis</taxon>
        <taxon>Chytridiomycetes</taxon>
        <taxon>Caulochytriales</taxon>
        <taxon>Caulochytriaceae</taxon>
        <taxon>Caulochytrium</taxon>
    </lineage>
</organism>
<dbReference type="PANTHER" id="PTHR24012">
    <property type="entry name" value="RNA BINDING PROTEIN"/>
    <property type="match status" value="1"/>
</dbReference>
<sequence>MSHSSGAQPAVLINPSSPGSYPDASFTPTSSDRFPRSVWGPAFEYAIQHPSPYGGTAGPREPSDAAAAAAASASTPVSGPVPVSSASAVSSSQPPPLPLASSSAAAAGSSSLSSSPAAARPTWESPAVEHRSPLRDKEARSVSSASWSTGRAPSHPLPAPSLGARLGRSDHFSGGMPSRHGLSPGGASDPVTRRTGPDAAGSTASTAAMGVSMGMAVGMNMNMNISMGMGMDAGIRMGPSSSWMPFHHGGMSPGVLPPPQSGRTLYETPPFMPRPGPLAHDGYMTSLPPTASSEFMGTTGAAHLFIPSSTGASTAMATATTMTTATTTITATTAAAGGVSVSGGSPSTSDPSRGGQRGTLRHDPNVWSPRGFGLAFGDMPAHGHPSVHSSPHPQSTPPGHGHGPHGPPHASAHHPGHHPGHGHDPSFGSAPTPTPTHPSDAGPWDAMMPIGRGGMHTMPGHHHGAPVHAPDEAHRYASELPPKAVGSMYLWSAESHLAPLFPERSLPSDAADHDAAFLDRGAATAYALPSASMPPPMVYPPVDGISGLATSPGPYPPAHARPKPHPHAHGSPSPTAKGNGYGSMSTHAGAVYSAASGLEFTRREVGPMTPHHDAAMAALSSASDHAHITHAMRSRPDAASPTKRHASTVSPATATATATSNDLSSVLSSTTLGPRSTPQHSALGPTSGSSGAAAATPTPAHRYAPSPGRRAMASPAPTTAAPASASTTATATATASPSAPTPASALASASTSQHCDGAANDAPLDGCTVYLQGFPEWIRMKDILNVASDFGDVVNIAMQTVSSPAKPKGSPGRAAGRAASRAPDAAFVPAAAPDGPLRRQAKIDFDSEANARAMVAAGNGACYFGMAAPAQWMLSVEAPARDAAAAAAASRSTTAAAPAPAITTAPSESPRSTPRRPGTLTYGPVAATLAHGSPRGAKDGAESAGQARTPLSPQGDGRPIGPSHPSNPGNPKPIRAYRLPGAPPAPTPARLPTAPHTALHATPSHSNHHPAAYAHAFTVFIGNLPWNIEKSTLESLLADFSVLRIHSVSKPRDQRAFAFITFATSADAQRAVQIAQSRTGSLGTQLHHLCNGAVKVEFAKKPVVNSASTSAPASAAAPPFAASVTTTSSSETTPRGVGATAGLAPSHASESAASAAASGHLHSMPPPPPPAHGHGHGHGHGLAHTPTKSASLPRTAGHSHSHAVSDPAPKGSGASLAAPSGKPKRERIPRNVVYIDEVPESIVFERFKAGFSAYGHVLECFVIPRRDPPPPEHGVAPALASATAAAPPLQAHETTTRHITAPYGLVIFENAEDAAKSTTKKLFGGIFPRRRRVQVWDVRATFGAAPSASAFALNSASTGVSSSSSSPKHDAVAGADPAADADARAEADAGSGAGSGAGATGDREAVSSDELERRLREWFSSVGLIRRILVDPQHDHVVIEYFRGEAAAKALVKCAQTPLRPNTFVQAEYAQGLRRRDDPESDA</sequence>
<feature type="compositionally biased region" description="Low complexity" evidence="4">
    <location>
        <begin position="1357"/>
        <end position="1380"/>
    </location>
</feature>
<feature type="compositionally biased region" description="Low complexity" evidence="4">
    <location>
        <begin position="1144"/>
        <end position="1163"/>
    </location>
</feature>
<feature type="region of interest" description="Disordered" evidence="4">
    <location>
        <begin position="1"/>
        <end position="34"/>
    </location>
</feature>
<dbReference type="Gene3D" id="3.30.70.330">
    <property type="match status" value="1"/>
</dbReference>
<dbReference type="GO" id="GO:0003723">
    <property type="term" value="F:RNA binding"/>
    <property type="evidence" value="ECO:0007669"/>
    <property type="project" value="UniProtKB-UniRule"/>
</dbReference>
<dbReference type="InterPro" id="IPR000504">
    <property type="entry name" value="RRM_dom"/>
</dbReference>
<feature type="domain" description="RRM" evidence="5">
    <location>
        <begin position="1017"/>
        <end position="1101"/>
    </location>
</feature>
<feature type="region of interest" description="Disordered" evidence="4">
    <location>
        <begin position="549"/>
        <end position="582"/>
    </location>
</feature>
<feature type="region of interest" description="Disordered" evidence="4">
    <location>
        <begin position="1357"/>
        <end position="1408"/>
    </location>
</feature>
<dbReference type="InterPro" id="IPR035979">
    <property type="entry name" value="RBD_domain_sf"/>
</dbReference>
<evidence type="ECO:0000256" key="3">
    <source>
        <dbReference type="PROSITE-ProRule" id="PRU00176"/>
    </source>
</evidence>
<dbReference type="SUPFAM" id="SSF54928">
    <property type="entry name" value="RNA-binding domain, RBD"/>
    <property type="match status" value="2"/>
</dbReference>
<feature type="compositionally biased region" description="Polar residues" evidence="4">
    <location>
        <begin position="141"/>
        <end position="151"/>
    </location>
</feature>
<feature type="compositionally biased region" description="Polar residues" evidence="4">
    <location>
        <begin position="666"/>
        <end position="680"/>
    </location>
</feature>
<feature type="region of interest" description="Disordered" evidence="4">
    <location>
        <begin position="629"/>
        <end position="747"/>
    </location>
</feature>
<feature type="region of interest" description="Disordered" evidence="4">
    <location>
        <begin position="337"/>
        <end position="467"/>
    </location>
</feature>
<keyword evidence="7" id="KW-1185">Reference proteome</keyword>
<feature type="compositionally biased region" description="Low complexity" evidence="4">
    <location>
        <begin position="990"/>
        <end position="999"/>
    </location>
</feature>
<feature type="compositionally biased region" description="Low complexity" evidence="4">
    <location>
        <begin position="380"/>
        <end position="399"/>
    </location>
</feature>
<feature type="region of interest" description="Disordered" evidence="4">
    <location>
        <begin position="48"/>
        <end position="204"/>
    </location>
</feature>
<feature type="compositionally biased region" description="Low complexity" evidence="4">
    <location>
        <begin position="891"/>
        <end position="917"/>
    </location>
</feature>
<dbReference type="InterPro" id="IPR012677">
    <property type="entry name" value="Nucleotide-bd_a/b_plait_sf"/>
</dbReference>
<feature type="compositionally biased region" description="Low complexity" evidence="4">
    <location>
        <begin position="1125"/>
        <end position="1134"/>
    </location>
</feature>
<gene>
    <name evidence="6" type="ORF">CXG81DRAFT_21413</name>
</gene>
<evidence type="ECO:0000256" key="2">
    <source>
        <dbReference type="ARBA" id="ARBA00022884"/>
    </source>
</evidence>
<keyword evidence="1" id="KW-0677">Repeat</keyword>
<evidence type="ECO:0000313" key="6">
    <source>
        <dbReference type="EMBL" id="RKO98338.1"/>
    </source>
</evidence>
<protein>
    <recommendedName>
        <fullName evidence="5">RRM domain-containing protein</fullName>
    </recommendedName>
</protein>
<feature type="compositionally biased region" description="Low complexity" evidence="4">
    <location>
        <begin position="58"/>
        <end position="92"/>
    </location>
</feature>
<feature type="compositionally biased region" description="Low complexity" evidence="4">
    <location>
        <begin position="647"/>
        <end position="665"/>
    </location>
</feature>
<name>A0A4P9X0V8_9FUNG</name>
<feature type="compositionally biased region" description="Polar residues" evidence="4">
    <location>
        <begin position="572"/>
        <end position="582"/>
    </location>
</feature>
<feature type="compositionally biased region" description="Low complexity" evidence="4">
    <location>
        <begin position="713"/>
        <end position="747"/>
    </location>
</feature>
<dbReference type="SMART" id="SM00360">
    <property type="entry name" value="RRM"/>
    <property type="match status" value="2"/>
</dbReference>
<dbReference type="Pfam" id="PF00076">
    <property type="entry name" value="RRM_1"/>
    <property type="match status" value="1"/>
</dbReference>
<dbReference type="EMBL" id="ML014478">
    <property type="protein sequence ID" value="RKO98338.1"/>
    <property type="molecule type" value="Genomic_DNA"/>
</dbReference>